<dbReference type="InterPro" id="IPR054206">
    <property type="entry name" value="DUF6912"/>
</dbReference>
<gene>
    <name evidence="1" type="ORF">PCC79_09895</name>
</gene>
<dbReference type="RefSeq" id="WP_342371721.1">
    <property type="nucleotide sequence ID" value="NZ_CP115965.1"/>
</dbReference>
<proteinExistence type="predicted"/>
<evidence type="ECO:0000313" key="1">
    <source>
        <dbReference type="EMBL" id="WZW97230.1"/>
    </source>
</evidence>
<dbReference type="Proteomes" id="UP001434337">
    <property type="component" value="Chromosome"/>
</dbReference>
<name>A0ABZ3C3M8_9ACTN</name>
<accession>A0ABZ3C3M8</accession>
<reference evidence="1 2" key="1">
    <citation type="journal article" date="2023" name="Environ Microbiome">
        <title>A coral-associated actinobacterium mitigates coral bleaching under heat stress.</title>
        <authorList>
            <person name="Li J."/>
            <person name="Zou Y."/>
            <person name="Li Q."/>
            <person name="Zhang J."/>
            <person name="Bourne D.G."/>
            <person name="Lyu Y."/>
            <person name="Liu C."/>
            <person name="Zhang S."/>
        </authorList>
    </citation>
    <scope>NUCLEOTIDE SEQUENCE [LARGE SCALE GENOMIC DNA]</scope>
    <source>
        <strain evidence="1 2">SCSIO 13291</strain>
    </source>
</reference>
<dbReference type="EMBL" id="CP115965">
    <property type="protein sequence ID" value="WZW97230.1"/>
    <property type="molecule type" value="Genomic_DNA"/>
</dbReference>
<protein>
    <submittedName>
        <fullName evidence="1">Uncharacterized protein</fullName>
    </submittedName>
</protein>
<organism evidence="1 2">
    <name type="scientific">Propioniciclava soli</name>
    <dbReference type="NCBI Taxonomy" id="2775081"/>
    <lineage>
        <taxon>Bacteria</taxon>
        <taxon>Bacillati</taxon>
        <taxon>Actinomycetota</taxon>
        <taxon>Actinomycetes</taxon>
        <taxon>Propionibacteriales</taxon>
        <taxon>Propionibacteriaceae</taxon>
        <taxon>Propioniciclava</taxon>
    </lineage>
</organism>
<dbReference type="Pfam" id="PF21853">
    <property type="entry name" value="DUF6912"/>
    <property type="match status" value="1"/>
</dbReference>
<keyword evidence="2" id="KW-1185">Reference proteome</keyword>
<sequence length="155" mass="16113">MLVFVPLAPADLAAWASGDDRAGRGFAATPGFLATFGIARGDDEDADLTLLEIAALDGLLHHGVRLVAVCDTTTLTVDDSADADLGAVTLPPTGYGRVTSLFTDDADGAALAASVRDQVAGLNLADAWDADATRPLLADVDLLWHGSTEWERLSH</sequence>
<evidence type="ECO:0000313" key="2">
    <source>
        <dbReference type="Proteomes" id="UP001434337"/>
    </source>
</evidence>